<protein>
    <submittedName>
        <fullName evidence="8">RNA polymerase sigma factor</fullName>
    </submittedName>
</protein>
<dbReference type="Pfam" id="PF04542">
    <property type="entry name" value="Sigma70_r2"/>
    <property type="match status" value="1"/>
</dbReference>
<dbReference type="Pfam" id="PF08281">
    <property type="entry name" value="Sigma70_r4_2"/>
    <property type="match status" value="1"/>
</dbReference>
<dbReference type="SUPFAM" id="SSF88659">
    <property type="entry name" value="Sigma3 and sigma4 domains of RNA polymerase sigma factors"/>
    <property type="match status" value="1"/>
</dbReference>
<dbReference type="SUPFAM" id="SSF88946">
    <property type="entry name" value="Sigma2 domain of RNA polymerase sigma factors"/>
    <property type="match status" value="1"/>
</dbReference>
<reference evidence="8 9" key="1">
    <citation type="submission" date="2023-01" db="EMBL/GenBank/DDBJ databases">
        <title>Novel species of the genus Asticcacaulis isolated from rivers.</title>
        <authorList>
            <person name="Lu H."/>
        </authorList>
    </citation>
    <scope>NUCLEOTIDE SEQUENCE [LARGE SCALE GENOMIC DNA]</scope>
    <source>
        <strain evidence="8 9">BYS171W</strain>
    </source>
</reference>
<dbReference type="InterPro" id="IPR014284">
    <property type="entry name" value="RNA_pol_sigma-70_dom"/>
</dbReference>
<dbReference type="NCBIfam" id="TIGR02937">
    <property type="entry name" value="sigma70-ECF"/>
    <property type="match status" value="1"/>
</dbReference>
<evidence type="ECO:0000313" key="9">
    <source>
        <dbReference type="Proteomes" id="UP001214854"/>
    </source>
</evidence>
<comment type="similarity">
    <text evidence="1">Belongs to the sigma-70 factor family. ECF subfamily.</text>
</comment>
<gene>
    <name evidence="8" type="ORF">PQU92_02660</name>
</gene>
<dbReference type="Gene3D" id="1.10.1740.10">
    <property type="match status" value="1"/>
</dbReference>
<dbReference type="RefSeq" id="WP_272746662.1">
    <property type="nucleotide sequence ID" value="NZ_JAQQKX010000001.1"/>
</dbReference>
<feature type="domain" description="RNA polymerase sigma factor 70 region 4 type 2" evidence="7">
    <location>
        <begin position="119"/>
        <end position="163"/>
    </location>
</feature>
<evidence type="ECO:0000259" key="6">
    <source>
        <dbReference type="Pfam" id="PF04542"/>
    </source>
</evidence>
<keyword evidence="5" id="KW-0804">Transcription</keyword>
<dbReference type="EMBL" id="JAQQKX010000001">
    <property type="protein sequence ID" value="MDC7682159.1"/>
    <property type="molecule type" value="Genomic_DNA"/>
</dbReference>
<proteinExistence type="inferred from homology"/>
<dbReference type="PANTHER" id="PTHR43133:SF8">
    <property type="entry name" value="RNA POLYMERASE SIGMA FACTOR HI_1459-RELATED"/>
    <property type="match status" value="1"/>
</dbReference>
<keyword evidence="2" id="KW-0805">Transcription regulation</keyword>
<evidence type="ECO:0000256" key="3">
    <source>
        <dbReference type="ARBA" id="ARBA00023082"/>
    </source>
</evidence>
<dbReference type="InterPro" id="IPR036388">
    <property type="entry name" value="WH-like_DNA-bd_sf"/>
</dbReference>
<organism evidence="8 9">
    <name type="scientific">Asticcacaulis aquaticus</name>
    <dbReference type="NCBI Taxonomy" id="2984212"/>
    <lineage>
        <taxon>Bacteria</taxon>
        <taxon>Pseudomonadati</taxon>
        <taxon>Pseudomonadota</taxon>
        <taxon>Alphaproteobacteria</taxon>
        <taxon>Caulobacterales</taxon>
        <taxon>Caulobacteraceae</taxon>
        <taxon>Asticcacaulis</taxon>
    </lineage>
</organism>
<dbReference type="PANTHER" id="PTHR43133">
    <property type="entry name" value="RNA POLYMERASE ECF-TYPE SIGMA FACTO"/>
    <property type="match status" value="1"/>
</dbReference>
<accession>A0ABT5HQ19</accession>
<dbReference type="Proteomes" id="UP001214854">
    <property type="component" value="Unassembled WGS sequence"/>
</dbReference>
<keyword evidence="9" id="KW-1185">Reference proteome</keyword>
<dbReference type="InterPro" id="IPR013325">
    <property type="entry name" value="RNA_pol_sigma_r2"/>
</dbReference>
<dbReference type="InterPro" id="IPR013324">
    <property type="entry name" value="RNA_pol_sigma_r3/r4-like"/>
</dbReference>
<dbReference type="InterPro" id="IPR007627">
    <property type="entry name" value="RNA_pol_sigma70_r2"/>
</dbReference>
<dbReference type="InterPro" id="IPR013249">
    <property type="entry name" value="RNA_pol_sigma70_r4_t2"/>
</dbReference>
<dbReference type="Gene3D" id="1.10.10.10">
    <property type="entry name" value="Winged helix-like DNA-binding domain superfamily/Winged helix DNA-binding domain"/>
    <property type="match status" value="1"/>
</dbReference>
<evidence type="ECO:0000256" key="2">
    <source>
        <dbReference type="ARBA" id="ARBA00023015"/>
    </source>
</evidence>
<evidence type="ECO:0000256" key="5">
    <source>
        <dbReference type="ARBA" id="ARBA00023163"/>
    </source>
</evidence>
<evidence type="ECO:0000256" key="4">
    <source>
        <dbReference type="ARBA" id="ARBA00023125"/>
    </source>
</evidence>
<comment type="caution">
    <text evidence="8">The sequence shown here is derived from an EMBL/GenBank/DDBJ whole genome shotgun (WGS) entry which is preliminary data.</text>
</comment>
<keyword evidence="3" id="KW-0731">Sigma factor</keyword>
<feature type="domain" description="RNA polymerase sigma-70 region 2" evidence="6">
    <location>
        <begin position="17"/>
        <end position="82"/>
    </location>
</feature>
<sequence>MSNGVWIRDVDRWFADLVAPYEKQYLWVAKRLTGEGESARDLVHDVYATLLTGEAWRSIAVPRTYVMRMVFNLGLKHVRRAQVVRMSALPDFETLEYAAQDLDGYETFSVREQVRVGMDAIHSLPDMTRRVLLMRRLDALPIKVIAHRLGMTVKGVEYHLTRGALLFKQAVEAANMGVVDRQGLEMVRDSQHTTRKRPARD</sequence>
<evidence type="ECO:0000256" key="1">
    <source>
        <dbReference type="ARBA" id="ARBA00010641"/>
    </source>
</evidence>
<evidence type="ECO:0000259" key="7">
    <source>
        <dbReference type="Pfam" id="PF08281"/>
    </source>
</evidence>
<name>A0ABT5HQ19_9CAUL</name>
<keyword evidence="4" id="KW-0238">DNA-binding</keyword>
<evidence type="ECO:0000313" key="8">
    <source>
        <dbReference type="EMBL" id="MDC7682159.1"/>
    </source>
</evidence>
<dbReference type="InterPro" id="IPR039425">
    <property type="entry name" value="RNA_pol_sigma-70-like"/>
</dbReference>